<reference evidence="2 3" key="1">
    <citation type="submission" date="2016-11" db="EMBL/GenBank/DDBJ databases">
        <title>Study of marine rhodopsin-containing bacteria.</title>
        <authorList>
            <person name="Yoshizawa S."/>
            <person name="Kumagai Y."/>
            <person name="Kogure K."/>
        </authorList>
    </citation>
    <scope>NUCLEOTIDE SEQUENCE [LARGE SCALE GENOMIC DNA]</scope>
    <source>
        <strain evidence="2 3">SAORIC-28</strain>
    </source>
</reference>
<dbReference type="SUPFAM" id="SSF89447">
    <property type="entry name" value="AbrB/MazE/MraZ-like"/>
    <property type="match status" value="1"/>
</dbReference>
<comment type="caution">
    <text evidence="2">The sequence shown here is derived from an EMBL/GenBank/DDBJ whole genome shotgun (WGS) entry which is preliminary data.</text>
</comment>
<feature type="domain" description="SpoVT-AbrB" evidence="1">
    <location>
        <begin position="6"/>
        <end position="51"/>
    </location>
</feature>
<dbReference type="GO" id="GO:0003677">
    <property type="term" value="F:DNA binding"/>
    <property type="evidence" value="ECO:0007669"/>
    <property type="project" value="InterPro"/>
</dbReference>
<dbReference type="InterPro" id="IPR037914">
    <property type="entry name" value="SpoVT-AbrB_sf"/>
</dbReference>
<name>A0A271ITV6_9BACT</name>
<dbReference type="AlphaFoldDB" id="A0A271ITV6"/>
<evidence type="ECO:0000313" key="3">
    <source>
        <dbReference type="Proteomes" id="UP000216339"/>
    </source>
</evidence>
<organism evidence="2 3">
    <name type="scientific">Rubrivirga marina</name>
    <dbReference type="NCBI Taxonomy" id="1196024"/>
    <lineage>
        <taxon>Bacteria</taxon>
        <taxon>Pseudomonadati</taxon>
        <taxon>Rhodothermota</taxon>
        <taxon>Rhodothermia</taxon>
        <taxon>Rhodothermales</taxon>
        <taxon>Rubricoccaceae</taxon>
        <taxon>Rubrivirga</taxon>
    </lineage>
</organism>
<dbReference type="Gene3D" id="2.10.260.10">
    <property type="match status" value="1"/>
</dbReference>
<dbReference type="EMBL" id="MQWD01000005">
    <property type="protein sequence ID" value="PAP74557.1"/>
    <property type="molecule type" value="Genomic_DNA"/>
</dbReference>
<dbReference type="Pfam" id="PF04014">
    <property type="entry name" value="MazE_antitoxin"/>
    <property type="match status" value="1"/>
</dbReference>
<keyword evidence="3" id="KW-1185">Reference proteome</keyword>
<accession>A0A271ITV6</accession>
<protein>
    <recommendedName>
        <fullName evidence="1">SpoVT-AbrB domain-containing protein</fullName>
    </recommendedName>
</protein>
<evidence type="ECO:0000313" key="2">
    <source>
        <dbReference type="EMBL" id="PAP74557.1"/>
    </source>
</evidence>
<gene>
    <name evidence="2" type="ORF">BSZ37_20470</name>
</gene>
<sequence>MRGAAVQVRDRGVITLPKPLRERYGLGTGDVLDIVDLDGVFVLSPRASVVPELAAEIERLRVEAGLSTEDLLESLRAERERATRERYGDTLVDGLATPDAEG</sequence>
<dbReference type="Proteomes" id="UP000216339">
    <property type="component" value="Unassembled WGS sequence"/>
</dbReference>
<evidence type="ECO:0000259" key="1">
    <source>
        <dbReference type="SMART" id="SM00966"/>
    </source>
</evidence>
<proteinExistence type="predicted"/>
<dbReference type="InterPro" id="IPR007159">
    <property type="entry name" value="SpoVT-AbrB_dom"/>
</dbReference>
<dbReference type="SMART" id="SM00966">
    <property type="entry name" value="SpoVT_AbrB"/>
    <property type="match status" value="1"/>
</dbReference>